<sequence length="69" mass="7965">MEIVFSPGKTKAKTHPSLILGFQTSFKMNSLVISLRIHWQLEAYISRQDKTQALSELKSLKHARQLKRV</sequence>
<comment type="caution">
    <text evidence="1">The sequence shown here is derived from an EMBL/GenBank/DDBJ whole genome shotgun (WGS) entry which is preliminary data.</text>
</comment>
<reference evidence="1" key="1">
    <citation type="journal article" date="2015" name="Proc. Natl. Acad. Sci. U.S.A.">
        <title>Networks of energetic and metabolic interactions define dynamics in microbial communities.</title>
        <authorList>
            <person name="Embree M."/>
            <person name="Liu J.K."/>
            <person name="Al-Bassam M.M."/>
            <person name="Zengler K."/>
        </authorList>
    </citation>
    <scope>NUCLEOTIDE SEQUENCE</scope>
</reference>
<protein>
    <submittedName>
        <fullName evidence="1">Uncharacterized protein</fullName>
    </submittedName>
</protein>
<gene>
    <name evidence="1" type="ORF">ASZ90_020269</name>
</gene>
<name>A0A0W8E137_9ZZZZ</name>
<proteinExistence type="predicted"/>
<dbReference type="AlphaFoldDB" id="A0A0W8E137"/>
<organism evidence="1">
    <name type="scientific">hydrocarbon metagenome</name>
    <dbReference type="NCBI Taxonomy" id="938273"/>
    <lineage>
        <taxon>unclassified sequences</taxon>
        <taxon>metagenomes</taxon>
        <taxon>ecological metagenomes</taxon>
    </lineage>
</organism>
<evidence type="ECO:0000313" key="1">
    <source>
        <dbReference type="EMBL" id="KUG02368.1"/>
    </source>
</evidence>
<dbReference type="EMBL" id="LNQE01001922">
    <property type="protein sequence ID" value="KUG02368.1"/>
    <property type="molecule type" value="Genomic_DNA"/>
</dbReference>
<accession>A0A0W8E137</accession>